<reference evidence="2 3" key="1">
    <citation type="submission" date="2021-03" db="EMBL/GenBank/DDBJ databases">
        <title>Microbacterium pauli sp. nov., isolated from microfiltered milk.</title>
        <authorList>
            <person name="Bellassi P."/>
            <person name="Fontana A."/>
            <person name="Callegari M.L."/>
            <person name="Lorenzo M."/>
            <person name="Cappa F."/>
        </authorList>
    </citation>
    <scope>NUCLEOTIDE SEQUENCE [LARGE SCALE GENOMIC DNA]</scope>
    <source>
        <strain evidence="2 3">DSM 18909</strain>
    </source>
</reference>
<dbReference type="Proteomes" id="UP000740605">
    <property type="component" value="Unassembled WGS sequence"/>
</dbReference>
<gene>
    <name evidence="2" type="ORF">J0P97_13890</name>
</gene>
<keyword evidence="1" id="KW-1133">Transmembrane helix</keyword>
<sequence>MSEIAQHRIETAHVRRSPRYAIFIVVGAALGILAALVLTFAFGDGDATSSSTNVTYSASQVFGFVCLVCIPAGIAVGAVVALLLDRRFSRRTRAVRIDHERVDVSFPDEA</sequence>
<name>A0ABS5XX80_9MICO</name>
<evidence type="ECO:0000313" key="2">
    <source>
        <dbReference type="EMBL" id="MBT8799153.1"/>
    </source>
</evidence>
<comment type="caution">
    <text evidence="2">The sequence shown here is derived from an EMBL/GenBank/DDBJ whole genome shotgun (WGS) entry which is preliminary data.</text>
</comment>
<dbReference type="RefSeq" id="WP_215488385.1">
    <property type="nucleotide sequence ID" value="NZ_BAAAPJ010000007.1"/>
</dbReference>
<keyword evidence="1" id="KW-0472">Membrane</keyword>
<dbReference type="EMBL" id="JAFLHG010000014">
    <property type="protein sequence ID" value="MBT8799153.1"/>
    <property type="molecule type" value="Genomic_DNA"/>
</dbReference>
<feature type="transmembrane region" description="Helical" evidence="1">
    <location>
        <begin position="62"/>
        <end position="84"/>
    </location>
</feature>
<evidence type="ECO:0000256" key="1">
    <source>
        <dbReference type="SAM" id="Phobius"/>
    </source>
</evidence>
<proteinExistence type="predicted"/>
<protein>
    <submittedName>
        <fullName evidence="2">Potassium transporter Trk</fullName>
    </submittedName>
</protein>
<keyword evidence="3" id="KW-1185">Reference proteome</keyword>
<evidence type="ECO:0000313" key="3">
    <source>
        <dbReference type="Proteomes" id="UP000740605"/>
    </source>
</evidence>
<organism evidence="2 3">
    <name type="scientific">Microbacterium flavum</name>
    <dbReference type="NCBI Taxonomy" id="415216"/>
    <lineage>
        <taxon>Bacteria</taxon>
        <taxon>Bacillati</taxon>
        <taxon>Actinomycetota</taxon>
        <taxon>Actinomycetes</taxon>
        <taxon>Micrococcales</taxon>
        <taxon>Microbacteriaceae</taxon>
        <taxon>Microbacterium</taxon>
    </lineage>
</organism>
<keyword evidence="1" id="KW-0812">Transmembrane</keyword>
<feature type="transmembrane region" description="Helical" evidence="1">
    <location>
        <begin position="20"/>
        <end position="42"/>
    </location>
</feature>
<accession>A0ABS5XX80</accession>